<dbReference type="EMBL" id="CP061800">
    <property type="protein sequence ID" value="QTA87366.1"/>
    <property type="molecule type" value="Genomic_DNA"/>
</dbReference>
<sequence>MFVLAAAPRILNNYGDTYARKKQNSIANIRIYTRRNR</sequence>
<evidence type="ECO:0000313" key="1">
    <source>
        <dbReference type="EMBL" id="QTA87366.1"/>
    </source>
</evidence>
<protein>
    <submittedName>
        <fullName evidence="1">Uncharacterized protein</fullName>
    </submittedName>
</protein>
<gene>
    <name evidence="1" type="ORF">dnm_033980</name>
</gene>
<dbReference type="Proteomes" id="UP000663722">
    <property type="component" value="Chromosome"/>
</dbReference>
<reference evidence="1" key="1">
    <citation type="journal article" date="2021" name="Microb. Physiol.">
        <title>Proteogenomic Insights into the Physiology of Marine, Sulfate-Reducing, Filamentous Desulfonema limicola and Desulfonema magnum.</title>
        <authorList>
            <person name="Schnaars V."/>
            <person name="Wohlbrand L."/>
            <person name="Scheve S."/>
            <person name="Hinrichs C."/>
            <person name="Reinhardt R."/>
            <person name="Rabus R."/>
        </authorList>
    </citation>
    <scope>NUCLEOTIDE SEQUENCE</scope>
    <source>
        <strain evidence="1">4be13</strain>
    </source>
</reference>
<organism evidence="1 2">
    <name type="scientific">Desulfonema magnum</name>
    <dbReference type="NCBI Taxonomy" id="45655"/>
    <lineage>
        <taxon>Bacteria</taxon>
        <taxon>Pseudomonadati</taxon>
        <taxon>Thermodesulfobacteriota</taxon>
        <taxon>Desulfobacteria</taxon>
        <taxon>Desulfobacterales</taxon>
        <taxon>Desulfococcaceae</taxon>
        <taxon>Desulfonema</taxon>
    </lineage>
</organism>
<dbReference type="AlphaFoldDB" id="A0A975BL27"/>
<accession>A0A975BL27</accession>
<name>A0A975BL27_9BACT</name>
<dbReference type="KEGG" id="dmm:dnm_033980"/>
<evidence type="ECO:0000313" key="2">
    <source>
        <dbReference type="Proteomes" id="UP000663722"/>
    </source>
</evidence>
<proteinExistence type="predicted"/>
<keyword evidence="2" id="KW-1185">Reference proteome</keyword>